<feature type="domain" description="Shikimate dehydrogenase substrate binding N-terminal" evidence="1">
    <location>
        <begin position="223"/>
        <end position="303"/>
    </location>
</feature>
<dbReference type="GO" id="GO:0009423">
    <property type="term" value="P:chorismate biosynthetic process"/>
    <property type="evidence" value="ECO:0007669"/>
    <property type="project" value="TreeGrafter"/>
</dbReference>
<evidence type="ECO:0000313" key="2">
    <source>
        <dbReference type="EMBL" id="SVA13706.1"/>
    </source>
</evidence>
<dbReference type="Pfam" id="PF08501">
    <property type="entry name" value="Shikimate_dh_N"/>
    <property type="match status" value="1"/>
</dbReference>
<dbReference type="Gene3D" id="3.40.50.720">
    <property type="entry name" value="NAD(P)-binding Rossmann-like Domain"/>
    <property type="match status" value="1"/>
</dbReference>
<dbReference type="SUPFAM" id="SSF51735">
    <property type="entry name" value="NAD(P)-binding Rossmann-fold domains"/>
    <property type="match status" value="1"/>
</dbReference>
<dbReference type="InterPro" id="IPR013785">
    <property type="entry name" value="Aldolase_TIM"/>
</dbReference>
<dbReference type="GO" id="GO:0004764">
    <property type="term" value="F:shikimate 3-dehydrogenase (NADP+) activity"/>
    <property type="evidence" value="ECO:0007669"/>
    <property type="project" value="InterPro"/>
</dbReference>
<sequence length="409" mass="43202">MARAQLCATVTAETTAQLRTRRDAVIGADLVELRVDGVRDLDLEGALAGRRLPVLVTCRPTWEGGRFDGSDEERRSVLEMALKLGAEWVDLEWRGGFEDVISARRGRNIVLSSHDFTGMPADLEQRYVAMRATGAALVKIAVHVQSGSDVIRLLRLGRAHSGDRVVLLGMGDIGAPTRLLPDHFGSAWTYGGEGVALGQVPIPDMIERYRFHETSSASAIYGVVGAPIGHSLSPSMHNAGFAAADLDAIYIPFEATDPEDIFGLLEALNVTGVSVTAPFKETLMPWLCSVDELGKRVGAVNTLRRGPGGWEGLNTDVPGFLAPLQRGGGVRGLQTTVLGAGGSARAVAVALAMSGAIVTVCARRLDRAKAVADIVDGKVGTMPPERGSWDLLVNSTPVGTAPAANATPI</sequence>
<accession>A0A381TC34</accession>
<proteinExistence type="inferred from homology"/>
<dbReference type="CDD" id="cd00502">
    <property type="entry name" value="DHQase_I"/>
    <property type="match status" value="1"/>
</dbReference>
<evidence type="ECO:0000259" key="1">
    <source>
        <dbReference type="Pfam" id="PF08501"/>
    </source>
</evidence>
<dbReference type="InterPro" id="IPR046346">
    <property type="entry name" value="Aminoacid_DH-like_N_sf"/>
</dbReference>
<organism evidence="2">
    <name type="scientific">marine metagenome</name>
    <dbReference type="NCBI Taxonomy" id="408172"/>
    <lineage>
        <taxon>unclassified sequences</taxon>
        <taxon>metagenomes</taxon>
        <taxon>ecological metagenomes</taxon>
    </lineage>
</organism>
<dbReference type="Pfam" id="PF01487">
    <property type="entry name" value="DHquinase_I"/>
    <property type="match status" value="1"/>
</dbReference>
<dbReference type="PANTHER" id="PTHR21089:SF1">
    <property type="entry name" value="BIFUNCTIONAL 3-DEHYDROQUINATE DEHYDRATASE_SHIKIMATE DEHYDROGENASE, CHLOROPLASTIC"/>
    <property type="match status" value="1"/>
</dbReference>
<reference evidence="2" key="1">
    <citation type="submission" date="2018-05" db="EMBL/GenBank/DDBJ databases">
        <authorList>
            <person name="Lanie J.A."/>
            <person name="Ng W.-L."/>
            <person name="Kazmierczak K.M."/>
            <person name="Andrzejewski T.M."/>
            <person name="Davidsen T.M."/>
            <person name="Wayne K.J."/>
            <person name="Tettelin H."/>
            <person name="Glass J.I."/>
            <person name="Rusch D."/>
            <person name="Podicherti R."/>
            <person name="Tsui H.-C.T."/>
            <person name="Winkler M.E."/>
        </authorList>
    </citation>
    <scope>NUCLEOTIDE SEQUENCE</scope>
</reference>
<feature type="non-terminal residue" evidence="2">
    <location>
        <position position="409"/>
    </location>
</feature>
<dbReference type="InterPro" id="IPR036291">
    <property type="entry name" value="NAD(P)-bd_dom_sf"/>
</dbReference>
<dbReference type="InterPro" id="IPR013708">
    <property type="entry name" value="Shikimate_DH-bd_N"/>
</dbReference>
<dbReference type="PANTHER" id="PTHR21089">
    <property type="entry name" value="SHIKIMATE DEHYDROGENASE"/>
    <property type="match status" value="1"/>
</dbReference>
<dbReference type="Gene3D" id="3.40.50.10860">
    <property type="entry name" value="Leucine Dehydrogenase, chain A, domain 1"/>
    <property type="match status" value="1"/>
</dbReference>
<dbReference type="SUPFAM" id="SSF53223">
    <property type="entry name" value="Aminoacid dehydrogenase-like, N-terminal domain"/>
    <property type="match status" value="1"/>
</dbReference>
<dbReference type="EMBL" id="UINC01004354">
    <property type="protein sequence ID" value="SVA13706.1"/>
    <property type="molecule type" value="Genomic_DNA"/>
</dbReference>
<dbReference type="InterPro" id="IPR022893">
    <property type="entry name" value="Shikimate_DH_fam"/>
</dbReference>
<dbReference type="GO" id="GO:0003855">
    <property type="term" value="F:3-dehydroquinate dehydratase activity"/>
    <property type="evidence" value="ECO:0007669"/>
    <property type="project" value="InterPro"/>
</dbReference>
<protein>
    <recommendedName>
        <fullName evidence="1">Shikimate dehydrogenase substrate binding N-terminal domain-containing protein</fullName>
    </recommendedName>
</protein>
<dbReference type="GO" id="GO:0019632">
    <property type="term" value="P:shikimate metabolic process"/>
    <property type="evidence" value="ECO:0007669"/>
    <property type="project" value="TreeGrafter"/>
</dbReference>
<dbReference type="InterPro" id="IPR001381">
    <property type="entry name" value="DHquinase_I"/>
</dbReference>
<gene>
    <name evidence="2" type="ORF">METZ01_LOCUS66560</name>
</gene>
<name>A0A381TC34_9ZZZZ</name>
<dbReference type="SUPFAM" id="SSF51569">
    <property type="entry name" value="Aldolase"/>
    <property type="match status" value="1"/>
</dbReference>
<dbReference type="HAMAP" id="MF_00214">
    <property type="entry name" value="AroD"/>
    <property type="match status" value="1"/>
</dbReference>
<dbReference type="AlphaFoldDB" id="A0A381TC34"/>
<dbReference type="Gene3D" id="3.20.20.70">
    <property type="entry name" value="Aldolase class I"/>
    <property type="match status" value="1"/>
</dbReference>